<evidence type="ECO:0000313" key="2">
    <source>
        <dbReference type="EMBL" id="KPQ45230.1"/>
    </source>
</evidence>
<keyword evidence="1" id="KW-1133">Transmembrane helix</keyword>
<name>A0A0P8CNF8_9EURY</name>
<proteinExistence type="predicted"/>
<dbReference type="AlphaFoldDB" id="A0A0P8CNF8"/>
<organism evidence="2 3">
    <name type="scientific">Candidatus Methanoperedens nitratireducens</name>
    <dbReference type="NCBI Taxonomy" id="1392998"/>
    <lineage>
        <taxon>Archaea</taxon>
        <taxon>Methanobacteriati</taxon>
        <taxon>Methanobacteriota</taxon>
        <taxon>Stenosarchaea group</taxon>
        <taxon>Methanomicrobia</taxon>
        <taxon>Methanosarcinales</taxon>
        <taxon>ANME-2 cluster</taxon>
        <taxon>Candidatus Methanoperedentaceae</taxon>
        <taxon>Candidatus Methanoperedens</taxon>
    </lineage>
</organism>
<dbReference type="Pfam" id="PF04307">
    <property type="entry name" value="YdjM"/>
    <property type="match status" value="1"/>
</dbReference>
<evidence type="ECO:0000313" key="3">
    <source>
        <dbReference type="Proteomes" id="UP000050360"/>
    </source>
</evidence>
<evidence type="ECO:0008006" key="4">
    <source>
        <dbReference type="Google" id="ProtNLM"/>
    </source>
</evidence>
<keyword evidence="1" id="KW-0812">Transmembrane</keyword>
<evidence type="ECO:0000256" key="1">
    <source>
        <dbReference type="SAM" id="Phobius"/>
    </source>
</evidence>
<protein>
    <recommendedName>
        <fullName evidence="4">Inner membrane protein</fullName>
    </recommendedName>
</protein>
<feature type="transmembrane region" description="Helical" evidence="1">
    <location>
        <begin position="81"/>
        <end position="105"/>
    </location>
</feature>
<feature type="transmembrane region" description="Helical" evidence="1">
    <location>
        <begin position="152"/>
        <end position="169"/>
    </location>
</feature>
<dbReference type="InterPro" id="IPR007404">
    <property type="entry name" value="YdjM-like"/>
</dbReference>
<comment type="caution">
    <text evidence="2">The sequence shown here is derived from an EMBL/GenBank/DDBJ whole genome shotgun (WGS) entry which is preliminary data.</text>
</comment>
<reference evidence="2 3" key="1">
    <citation type="submission" date="2015-09" db="EMBL/GenBank/DDBJ databases">
        <title>A metagenomics-based metabolic model of nitrate-dependent anaerobic oxidation of methane by Methanoperedens-like archaea.</title>
        <authorList>
            <person name="Arshad A."/>
            <person name="Speth D.R."/>
            <person name="De Graaf R.M."/>
            <person name="Op Den Camp H.J."/>
            <person name="Jetten M.S."/>
            <person name="Welte C.U."/>
        </authorList>
    </citation>
    <scope>NUCLEOTIDE SEQUENCE [LARGE SCALE GENOMIC DNA]</scope>
</reference>
<accession>A0A0P8CNF8</accession>
<feature type="transmembrane region" description="Helical" evidence="1">
    <location>
        <begin position="57"/>
        <end position="74"/>
    </location>
</feature>
<keyword evidence="1" id="KW-0472">Membrane</keyword>
<dbReference type="Proteomes" id="UP000050360">
    <property type="component" value="Unassembled WGS sequence"/>
</dbReference>
<dbReference type="EMBL" id="LKCM01000015">
    <property type="protein sequence ID" value="KPQ45230.1"/>
    <property type="molecule type" value="Genomic_DNA"/>
</dbReference>
<sequence>MSSPLDHIFIPVAILLLFSKKLKLNQREVIALSFFAVLPDIDSIFFSSNGISLHRVLFHNIFIVIIPLLFFMFAKSKREVFGIIIFYLTSHLILDLFTGGIFLFYPVYNKVFFAHVELLLSHGSFVPALEYGISNRIMNNGIGAPAVSSENVAFVILLAICAAISAIAFHRKTE</sequence>
<gene>
    <name evidence="2" type="ORF">MPEBLZ_00111</name>
</gene>